<protein>
    <recommendedName>
        <fullName evidence="1">B12-binding N-terminal domain-containing protein</fullName>
    </recommendedName>
</protein>
<dbReference type="Gene3D" id="1.10.1240.10">
    <property type="entry name" value="Methionine synthase domain"/>
    <property type="match status" value="1"/>
</dbReference>
<dbReference type="GO" id="GO:0046872">
    <property type="term" value="F:metal ion binding"/>
    <property type="evidence" value="ECO:0007669"/>
    <property type="project" value="InterPro"/>
</dbReference>
<dbReference type="Proteomes" id="UP000288972">
    <property type="component" value="Chromosome"/>
</dbReference>
<evidence type="ECO:0000259" key="1">
    <source>
        <dbReference type="Pfam" id="PF02607"/>
    </source>
</evidence>
<dbReference type="RefSeq" id="WP_128949160.1">
    <property type="nucleotide sequence ID" value="NZ_CP030053.1"/>
</dbReference>
<evidence type="ECO:0000313" key="5">
    <source>
        <dbReference type="Proteomes" id="UP000290401"/>
    </source>
</evidence>
<dbReference type="InterPro" id="IPR036594">
    <property type="entry name" value="Meth_synthase_dom"/>
</dbReference>
<reference evidence="2 4" key="1">
    <citation type="submission" date="2018-06" db="EMBL/GenBank/DDBJ databases">
        <title>Comparative genomics of rhizobia nodulating Arachis hypogaea in China.</title>
        <authorList>
            <person name="Li Y."/>
        </authorList>
    </citation>
    <scope>NUCLEOTIDE SEQUENCE [LARGE SCALE GENOMIC DNA]</scope>
    <source>
        <strain evidence="2 4">CCBAU 51670</strain>
    </source>
</reference>
<dbReference type="InterPro" id="IPR036724">
    <property type="entry name" value="Cobalamin-bd_sf"/>
</dbReference>
<dbReference type="EMBL" id="RDQZ01000022">
    <property type="protein sequence ID" value="RXH10056.1"/>
    <property type="molecule type" value="Genomic_DNA"/>
</dbReference>
<name>A0AAE5WWM0_9BRAD</name>
<gene>
    <name evidence="3" type="ORF">EAS56_24250</name>
    <name evidence="2" type="ORF">XH91_02730</name>
</gene>
<dbReference type="EMBL" id="CP030053">
    <property type="protein sequence ID" value="QAU44373.1"/>
    <property type="molecule type" value="Genomic_DNA"/>
</dbReference>
<evidence type="ECO:0000313" key="4">
    <source>
        <dbReference type="Proteomes" id="UP000288972"/>
    </source>
</evidence>
<dbReference type="Proteomes" id="UP000290401">
    <property type="component" value="Unassembled WGS sequence"/>
</dbReference>
<accession>A0AAE5WWM0</accession>
<dbReference type="SUPFAM" id="SSF52242">
    <property type="entry name" value="Cobalamin (vitamin B12)-binding domain"/>
    <property type="match status" value="1"/>
</dbReference>
<dbReference type="Pfam" id="PF02607">
    <property type="entry name" value="B12-binding_2"/>
    <property type="match status" value="1"/>
</dbReference>
<dbReference type="KEGG" id="bgz:XH91_02730"/>
<evidence type="ECO:0000313" key="2">
    <source>
        <dbReference type="EMBL" id="QAU44373.1"/>
    </source>
</evidence>
<dbReference type="Gene3D" id="3.40.50.280">
    <property type="entry name" value="Cobalamin-binding domain"/>
    <property type="match status" value="1"/>
</dbReference>
<proteinExistence type="predicted"/>
<evidence type="ECO:0000313" key="3">
    <source>
        <dbReference type="EMBL" id="RXH10056.1"/>
    </source>
</evidence>
<organism evidence="2 4">
    <name type="scientific">Bradyrhizobium guangzhouense</name>
    <dbReference type="NCBI Taxonomy" id="1325095"/>
    <lineage>
        <taxon>Bacteria</taxon>
        <taxon>Pseudomonadati</taxon>
        <taxon>Pseudomonadota</taxon>
        <taxon>Alphaproteobacteria</taxon>
        <taxon>Hyphomicrobiales</taxon>
        <taxon>Nitrobacteraceae</taxon>
        <taxon>Bradyrhizobium</taxon>
    </lineage>
</organism>
<reference evidence="3 5" key="2">
    <citation type="submission" date="2018-10" db="EMBL/GenBank/DDBJ databases">
        <title>Bradyrhizobium sp. nov., effective nodules isolated from peanut in China.</title>
        <authorList>
            <person name="Li Y."/>
        </authorList>
    </citation>
    <scope>NUCLEOTIDE SEQUENCE [LARGE SCALE GENOMIC DNA]</scope>
    <source>
        <strain evidence="3 5">CCBAU 53426</strain>
    </source>
</reference>
<feature type="domain" description="B12-binding N-terminal" evidence="1">
    <location>
        <begin position="81"/>
        <end position="148"/>
    </location>
</feature>
<keyword evidence="5" id="KW-1185">Reference proteome</keyword>
<dbReference type="GO" id="GO:0031419">
    <property type="term" value="F:cobalamin binding"/>
    <property type="evidence" value="ECO:0007669"/>
    <property type="project" value="InterPro"/>
</dbReference>
<dbReference type="InterPro" id="IPR003759">
    <property type="entry name" value="Cbl-bd_cap"/>
</dbReference>
<sequence length="299" mass="33065">MTDLNETAPPPAGFGVRPSRSGIEVGLHRKLPPLVIRGTTLSHLSRTVEIEIIPRLVMAHGNAVQQSAPVPIPTADGEVTDFAELVLGTENNRAADLIQSYRERGVPLEAIYLDLMVPAARHLRHLWMNDEWDFADVTLALWRMQQLLRDFSPAFCADAGAKSAGLRALLAAGPDEKHDIAHMMFGLVLAGEFFRRDGWDTWIEPDPAAAAFIQTVRTQWFDVVELFASGDKKLDDLATSIRMIRRESSNRNIGVMVCGPAFTERPELVLLVGGDAVVSDFNHEALQAQNVVNLLTERR</sequence>
<dbReference type="AlphaFoldDB" id="A0AAE5WWM0"/>